<sequence>MTTGRSAGIREHGGMRVLLLTLSLLCGAAQAQQTLAPGVVLLSGGFESGRQPDGNSVLLKGEGDGWLLIDSGRHRAHTEAALAAAGGQVTAALNTHWHLDHLGGNAWLRERLPGLQVWASPAVGQALANGGWLDRYRQQLVAGIPTAPPAQAAVMQVDLDLLNRADALNPDREIRAASSLAIVGRRLRVGVESAVSGGDLWVLDEASGTLAAGDLVTLPVPFLDTACPPAWREALRRLSAQPFTRLVPGHGPVMSRADFERWRGGFDALLDCADQGLHPAACAAAWRSHARPWLDDAGDARVNGMVGYYFKTLLQAPPEQRERFCRRP</sequence>
<dbReference type="SMART" id="SM00849">
    <property type="entry name" value="Lactamase_B"/>
    <property type="match status" value="1"/>
</dbReference>
<comment type="caution">
    <text evidence="4">The sequence shown here is derived from an EMBL/GenBank/DDBJ whole genome shotgun (WGS) entry which is preliminary data.</text>
</comment>
<accession>A0ABU2ABD1</accession>
<keyword evidence="5" id="KW-1185">Reference proteome</keyword>
<dbReference type="Pfam" id="PF00753">
    <property type="entry name" value="Lactamase_B"/>
    <property type="match status" value="1"/>
</dbReference>
<keyword evidence="2" id="KW-0732">Signal</keyword>
<dbReference type="RefSeq" id="WP_310330985.1">
    <property type="nucleotide sequence ID" value="NZ_JAVDXV010000007.1"/>
</dbReference>
<organism evidence="4 5">
    <name type="scientific">Roseateles asaccharophilus</name>
    <dbReference type="NCBI Taxonomy" id="582607"/>
    <lineage>
        <taxon>Bacteria</taxon>
        <taxon>Pseudomonadati</taxon>
        <taxon>Pseudomonadota</taxon>
        <taxon>Betaproteobacteria</taxon>
        <taxon>Burkholderiales</taxon>
        <taxon>Sphaerotilaceae</taxon>
        <taxon>Roseateles</taxon>
    </lineage>
</organism>
<dbReference type="SUPFAM" id="SSF56281">
    <property type="entry name" value="Metallo-hydrolase/oxidoreductase"/>
    <property type="match status" value="1"/>
</dbReference>
<reference evidence="4 5" key="1">
    <citation type="submission" date="2023-07" db="EMBL/GenBank/DDBJ databases">
        <title>Sorghum-associated microbial communities from plants grown in Nebraska, USA.</title>
        <authorList>
            <person name="Schachtman D."/>
        </authorList>
    </citation>
    <scope>NUCLEOTIDE SEQUENCE [LARGE SCALE GENOMIC DNA]</scope>
    <source>
        <strain evidence="4 5">BE316</strain>
    </source>
</reference>
<dbReference type="InterPro" id="IPR001279">
    <property type="entry name" value="Metallo-B-lactamas"/>
</dbReference>
<evidence type="ECO:0000259" key="3">
    <source>
        <dbReference type="SMART" id="SM00849"/>
    </source>
</evidence>
<dbReference type="EMBL" id="JAVDXV010000007">
    <property type="protein sequence ID" value="MDR7334506.1"/>
    <property type="molecule type" value="Genomic_DNA"/>
</dbReference>
<protein>
    <submittedName>
        <fullName evidence="4">Glyoxylase-like metal-dependent hydrolase (Beta-lactamase superfamily II)</fullName>
    </submittedName>
</protein>
<evidence type="ECO:0000313" key="5">
    <source>
        <dbReference type="Proteomes" id="UP001180825"/>
    </source>
</evidence>
<dbReference type="Gene3D" id="3.60.15.10">
    <property type="entry name" value="Ribonuclease Z/Hydroxyacylglutathione hydrolase-like"/>
    <property type="match status" value="1"/>
</dbReference>
<dbReference type="InterPro" id="IPR036866">
    <property type="entry name" value="RibonucZ/Hydroxyglut_hydro"/>
</dbReference>
<feature type="domain" description="Metallo-beta-lactamase" evidence="3">
    <location>
        <begin position="53"/>
        <end position="250"/>
    </location>
</feature>
<feature type="chain" id="PRO_5046864945" evidence="2">
    <location>
        <begin position="32"/>
        <end position="328"/>
    </location>
</feature>
<dbReference type="PANTHER" id="PTHR42951">
    <property type="entry name" value="METALLO-BETA-LACTAMASE DOMAIN-CONTAINING"/>
    <property type="match status" value="1"/>
</dbReference>
<dbReference type="InterPro" id="IPR050855">
    <property type="entry name" value="NDM-1-like"/>
</dbReference>
<evidence type="ECO:0000313" key="4">
    <source>
        <dbReference type="EMBL" id="MDR7334506.1"/>
    </source>
</evidence>
<feature type="signal peptide" evidence="2">
    <location>
        <begin position="1"/>
        <end position="31"/>
    </location>
</feature>
<name>A0ABU2ABD1_9BURK</name>
<dbReference type="Proteomes" id="UP001180825">
    <property type="component" value="Unassembled WGS sequence"/>
</dbReference>
<comment type="similarity">
    <text evidence="1">Belongs to the metallo-beta-lactamase superfamily. Class-B beta-lactamase family.</text>
</comment>
<proteinExistence type="inferred from homology"/>
<evidence type="ECO:0000256" key="2">
    <source>
        <dbReference type="SAM" id="SignalP"/>
    </source>
</evidence>
<gene>
    <name evidence="4" type="ORF">J2X21_003662</name>
</gene>
<evidence type="ECO:0000256" key="1">
    <source>
        <dbReference type="ARBA" id="ARBA00005250"/>
    </source>
</evidence>
<dbReference type="PANTHER" id="PTHR42951:SF4">
    <property type="entry name" value="ACYL-COENZYME A THIOESTERASE MBLAC2"/>
    <property type="match status" value="1"/>
</dbReference>